<proteinExistence type="inferred from homology"/>
<accession>A0A484HLN5</accession>
<dbReference type="CDD" id="cd00610">
    <property type="entry name" value="OAT_like"/>
    <property type="match status" value="1"/>
</dbReference>
<dbReference type="GO" id="GO:0030170">
    <property type="term" value="F:pyridoxal phosphate binding"/>
    <property type="evidence" value="ECO:0007669"/>
    <property type="project" value="InterPro"/>
</dbReference>
<evidence type="ECO:0000256" key="4">
    <source>
        <dbReference type="ARBA" id="ARBA00022898"/>
    </source>
</evidence>
<dbReference type="PANTHER" id="PTHR11986">
    <property type="entry name" value="AMINOTRANSFERASE CLASS III"/>
    <property type="match status" value="1"/>
</dbReference>
<dbReference type="EMBL" id="CAACVI010000034">
    <property type="protein sequence ID" value="VEN74506.1"/>
    <property type="molecule type" value="Genomic_DNA"/>
</dbReference>
<evidence type="ECO:0000256" key="2">
    <source>
        <dbReference type="ARBA" id="ARBA00022576"/>
    </source>
</evidence>
<keyword evidence="2 6" id="KW-0032">Aminotransferase</keyword>
<dbReference type="SUPFAM" id="SSF53383">
    <property type="entry name" value="PLP-dependent transferases"/>
    <property type="match status" value="1"/>
</dbReference>
<dbReference type="Pfam" id="PF00202">
    <property type="entry name" value="Aminotran_3"/>
    <property type="match status" value="1"/>
</dbReference>
<dbReference type="InterPro" id="IPR015421">
    <property type="entry name" value="PyrdxlP-dep_Trfase_major"/>
</dbReference>
<dbReference type="InterPro" id="IPR005814">
    <property type="entry name" value="Aminotrans_3"/>
</dbReference>
<evidence type="ECO:0000313" key="6">
    <source>
        <dbReference type="EMBL" id="VEN74506.1"/>
    </source>
</evidence>
<dbReference type="Gene3D" id="3.90.1150.10">
    <property type="entry name" value="Aspartate Aminotransferase, domain 1"/>
    <property type="match status" value="1"/>
</dbReference>
<evidence type="ECO:0000256" key="5">
    <source>
        <dbReference type="RuleBase" id="RU003560"/>
    </source>
</evidence>
<keyword evidence="3 6" id="KW-0808">Transferase</keyword>
<comment type="cofactor">
    <cofactor evidence="1">
        <name>pyridoxal 5'-phosphate</name>
        <dbReference type="ChEBI" id="CHEBI:597326"/>
    </cofactor>
</comment>
<dbReference type="Gene3D" id="3.40.640.10">
    <property type="entry name" value="Type I PLP-dependent aspartate aminotransferase-like (Major domain)"/>
    <property type="match status" value="1"/>
</dbReference>
<evidence type="ECO:0000256" key="1">
    <source>
        <dbReference type="ARBA" id="ARBA00001933"/>
    </source>
</evidence>
<reference evidence="6" key="1">
    <citation type="submission" date="2019-01" db="EMBL/GenBank/DDBJ databases">
        <authorList>
            <consortium name="Genoscope - CEA"/>
            <person name="William W."/>
        </authorList>
    </citation>
    <scope>NUCLEOTIDE SEQUENCE</scope>
    <source>
        <strain evidence="6">CR-1</strain>
    </source>
</reference>
<keyword evidence="4 5" id="KW-0663">Pyridoxal phosphate</keyword>
<dbReference type="InterPro" id="IPR015422">
    <property type="entry name" value="PyrdxlP-dep_Trfase_small"/>
</dbReference>
<protein>
    <submittedName>
        <fullName evidence="6">Aminotransferase class III</fullName>
    </submittedName>
</protein>
<dbReference type="InterPro" id="IPR050103">
    <property type="entry name" value="Class-III_PLP-dep_AT"/>
</dbReference>
<dbReference type="AlphaFoldDB" id="A0A484HLN5"/>
<organism evidence="6">
    <name type="scientific">uncultured Desulfobacteraceae bacterium</name>
    <dbReference type="NCBI Taxonomy" id="218296"/>
    <lineage>
        <taxon>Bacteria</taxon>
        <taxon>Pseudomonadati</taxon>
        <taxon>Thermodesulfobacteriota</taxon>
        <taxon>Desulfobacteria</taxon>
        <taxon>Desulfobacterales</taxon>
        <taxon>Desulfobacteraceae</taxon>
        <taxon>environmental samples</taxon>
    </lineage>
</organism>
<dbReference type="PANTHER" id="PTHR11986:SF79">
    <property type="entry name" value="ACETYLORNITHINE AMINOTRANSFERASE, MITOCHONDRIAL"/>
    <property type="match status" value="1"/>
</dbReference>
<gene>
    <name evidence="6" type="ORF">EPICR_40086</name>
</gene>
<evidence type="ECO:0000256" key="3">
    <source>
        <dbReference type="ARBA" id="ARBA00022679"/>
    </source>
</evidence>
<dbReference type="PIRSF" id="PIRSF000521">
    <property type="entry name" value="Transaminase_4ab_Lys_Orn"/>
    <property type="match status" value="1"/>
</dbReference>
<name>A0A484HLN5_9BACT</name>
<dbReference type="GO" id="GO:0042802">
    <property type="term" value="F:identical protein binding"/>
    <property type="evidence" value="ECO:0007669"/>
    <property type="project" value="TreeGrafter"/>
</dbReference>
<dbReference type="InterPro" id="IPR015424">
    <property type="entry name" value="PyrdxlP-dep_Trfase"/>
</dbReference>
<dbReference type="GO" id="GO:0008483">
    <property type="term" value="F:transaminase activity"/>
    <property type="evidence" value="ECO:0007669"/>
    <property type="project" value="UniProtKB-KW"/>
</dbReference>
<sequence length="460" mass="51808">MSGFNFNLTPESVPLVKSKYRSIVTKIPVPESIQYFEALDFYESISMHGQLPVLWDTAEGFQVYDKWGNKWIDFTSTIFVANSGHSNSRIIDSIKKLLNKPLIHTYTYVSEERMEYLKYLIDNTPSYFEKAYLLSAGTEATEAVLKLMRLYGNKKGKRKPGIITFEGNWHGRTLGAQMMSHNPSQKEWVGYHDPNIFHSPFPYPWRNDAVGDPEKYFYDNIEKLVNEQNIDIGKDICGFFLETFQGWGAVFYPNKFVKAVHRFAKDHDILIAFDEMQAGFGRTGKLFGYMHYDVEPDIIALGKGASSSLPLSIVLGRKDILDLPEIGSMSSTHSANPMVCSAGKANLEALLEDGLIDNAENLGNIFHKKLDDIKNKYSEYIAYVLGKGLIAGVIFYDKNRKPLSHICDSVAEKAMQKGLLVVHTGRESIKLGPPLCITEDALIEGLNVLEEAIKETIDGL</sequence>
<comment type="similarity">
    <text evidence="5">Belongs to the class-III pyridoxal-phosphate-dependent aminotransferase family.</text>
</comment>